<accession>A0A1X7T376</accession>
<reference evidence="1" key="1">
    <citation type="submission" date="2017-05" db="UniProtKB">
        <authorList>
            <consortium name="EnsemblMetazoa"/>
        </authorList>
    </citation>
    <scope>IDENTIFICATION</scope>
</reference>
<dbReference type="InParanoid" id="A0A1X7T376"/>
<proteinExistence type="predicted"/>
<organism evidence="1">
    <name type="scientific">Amphimedon queenslandica</name>
    <name type="common">Sponge</name>
    <dbReference type="NCBI Taxonomy" id="400682"/>
    <lineage>
        <taxon>Eukaryota</taxon>
        <taxon>Metazoa</taxon>
        <taxon>Porifera</taxon>
        <taxon>Demospongiae</taxon>
        <taxon>Heteroscleromorpha</taxon>
        <taxon>Haplosclerida</taxon>
        <taxon>Niphatidae</taxon>
        <taxon>Amphimedon</taxon>
    </lineage>
</organism>
<sequence>MTSYKIDISKMRLD</sequence>
<evidence type="ECO:0000313" key="1">
    <source>
        <dbReference type="EnsemblMetazoa" id="Aqu2.1.08935_001"/>
    </source>
</evidence>
<protein>
    <submittedName>
        <fullName evidence="1">Uncharacterized protein</fullName>
    </submittedName>
</protein>
<name>A0A1X7T376_AMPQE</name>
<dbReference type="EnsemblMetazoa" id="Aqu2.1.08935_001">
    <property type="protein sequence ID" value="Aqu2.1.08935_001"/>
    <property type="gene ID" value="Aqu2.1.08935"/>
</dbReference>